<comment type="cofactor">
    <cofactor evidence="6">
        <name>Mg(2+)</name>
        <dbReference type="ChEBI" id="CHEBI:18420"/>
    </cofactor>
</comment>
<evidence type="ECO:0000259" key="7">
    <source>
        <dbReference type="PROSITE" id="PS51383"/>
    </source>
</evidence>
<name>A0A1F7YHC8_9BACT</name>
<dbReference type="EMBL" id="MGGI01000011">
    <property type="protein sequence ID" value="OGM26713.1"/>
    <property type="molecule type" value="Genomic_DNA"/>
</dbReference>
<comment type="caution">
    <text evidence="6">Lacks conserved residue(s) required for the propagation of feature annotation.</text>
</comment>
<dbReference type="PANTHER" id="PTHR12592:SF0">
    <property type="entry name" value="ATP-DEPENDENT (S)-NAD(P)H-HYDRATE DEHYDRATASE"/>
    <property type="match status" value="1"/>
</dbReference>
<dbReference type="CDD" id="cd01171">
    <property type="entry name" value="YXKO-related"/>
    <property type="match status" value="1"/>
</dbReference>
<keyword evidence="5 6" id="KW-0456">Lyase</keyword>
<protein>
    <recommendedName>
        <fullName evidence="6">ADP-dependent (S)-NAD(P)H-hydrate dehydratase</fullName>
        <ecNumber evidence="6">4.2.1.136</ecNumber>
    </recommendedName>
    <alternativeName>
        <fullName evidence="6">ADP-dependent NAD(P)HX dehydratase</fullName>
    </alternativeName>
</protein>
<organism evidence="8 9">
    <name type="scientific">Candidatus Woesebacteria bacterium RIFCSPHIGHO2_01_FULL_39_28</name>
    <dbReference type="NCBI Taxonomy" id="1802496"/>
    <lineage>
        <taxon>Bacteria</taxon>
        <taxon>Candidatus Woeseibacteriota</taxon>
    </lineage>
</organism>
<accession>A0A1F7YHC8</accession>
<dbReference type="PANTHER" id="PTHR12592">
    <property type="entry name" value="ATP-DEPENDENT (S)-NAD(P)H-HYDRATE DEHYDRATASE FAMILY MEMBER"/>
    <property type="match status" value="1"/>
</dbReference>
<dbReference type="AlphaFoldDB" id="A0A1F7YHC8"/>
<gene>
    <name evidence="6" type="primary">nnrD</name>
    <name evidence="8" type="ORF">A2627_04015</name>
</gene>
<evidence type="ECO:0000256" key="4">
    <source>
        <dbReference type="ARBA" id="ARBA00023027"/>
    </source>
</evidence>
<comment type="catalytic activity">
    <reaction evidence="6">
        <text>(6S)-NADPHX + ADP = AMP + phosphate + NADPH + H(+)</text>
        <dbReference type="Rhea" id="RHEA:32235"/>
        <dbReference type="ChEBI" id="CHEBI:15378"/>
        <dbReference type="ChEBI" id="CHEBI:43474"/>
        <dbReference type="ChEBI" id="CHEBI:57783"/>
        <dbReference type="ChEBI" id="CHEBI:64076"/>
        <dbReference type="ChEBI" id="CHEBI:456215"/>
        <dbReference type="ChEBI" id="CHEBI:456216"/>
        <dbReference type="EC" id="4.2.1.136"/>
    </reaction>
</comment>
<feature type="binding site" evidence="6">
    <location>
        <position position="39"/>
    </location>
    <ligand>
        <name>(6S)-NADPHX</name>
        <dbReference type="ChEBI" id="CHEBI:64076"/>
    </ligand>
</feature>
<feature type="binding site" evidence="6">
    <location>
        <position position="225"/>
    </location>
    <ligand>
        <name>AMP</name>
        <dbReference type="ChEBI" id="CHEBI:456215"/>
    </ligand>
</feature>
<comment type="caution">
    <text evidence="8">The sequence shown here is derived from an EMBL/GenBank/DDBJ whole genome shotgun (WGS) entry which is preliminary data.</text>
</comment>
<feature type="domain" description="YjeF C-terminal" evidence="7">
    <location>
        <begin position="4"/>
        <end position="283"/>
    </location>
</feature>
<dbReference type="Pfam" id="PF01256">
    <property type="entry name" value="Carb_kinase"/>
    <property type="match status" value="1"/>
</dbReference>
<dbReference type="InterPro" id="IPR029056">
    <property type="entry name" value="Ribokinase-like"/>
</dbReference>
<evidence type="ECO:0000256" key="5">
    <source>
        <dbReference type="ARBA" id="ARBA00023239"/>
    </source>
</evidence>
<dbReference type="Gene3D" id="3.40.1190.20">
    <property type="match status" value="1"/>
</dbReference>
<evidence type="ECO:0000256" key="6">
    <source>
        <dbReference type="HAMAP-Rule" id="MF_01965"/>
    </source>
</evidence>
<keyword evidence="1 6" id="KW-0547">Nucleotide-binding</keyword>
<reference evidence="8 9" key="1">
    <citation type="journal article" date="2016" name="Nat. Commun.">
        <title>Thousands of microbial genomes shed light on interconnected biogeochemical processes in an aquifer system.</title>
        <authorList>
            <person name="Anantharaman K."/>
            <person name="Brown C.T."/>
            <person name="Hug L.A."/>
            <person name="Sharon I."/>
            <person name="Castelle C.J."/>
            <person name="Probst A.J."/>
            <person name="Thomas B.C."/>
            <person name="Singh A."/>
            <person name="Wilkins M.J."/>
            <person name="Karaoz U."/>
            <person name="Brodie E.L."/>
            <person name="Williams K.H."/>
            <person name="Hubbard S.S."/>
            <person name="Banfield J.F."/>
        </authorList>
    </citation>
    <scope>NUCLEOTIDE SEQUENCE [LARGE SCALE GENOMIC DNA]</scope>
</reference>
<evidence type="ECO:0000313" key="8">
    <source>
        <dbReference type="EMBL" id="OGM26713.1"/>
    </source>
</evidence>
<keyword evidence="2 6" id="KW-0067">ATP-binding</keyword>
<proteinExistence type="inferred from homology"/>
<dbReference type="GO" id="GO:0005524">
    <property type="term" value="F:ATP binding"/>
    <property type="evidence" value="ECO:0007669"/>
    <property type="project" value="UniProtKB-KW"/>
</dbReference>
<feature type="binding site" evidence="6">
    <location>
        <position position="100"/>
    </location>
    <ligand>
        <name>(6S)-NADPHX</name>
        <dbReference type="ChEBI" id="CHEBI:64076"/>
    </ligand>
</feature>
<sequence length="285" mass="31363">MREFDKKLLKNLYKPADNSSGEDNGQITIIGGSKLFHGAPLFSLKVASRIVDMVFFTSPDPSTGRVAERLKSKLLSFIWIPWEDIDKYVEKSDAVLIGPGFMRFGRERRPHFARASRGRQVSFDETGSLTRSITEKLLKKFPDKKWVIDAGSLQTMDADWIPKNAILTPNRKEFGILFGNIMPQDAAKKYYCVIVLKGIETIVCSPNQSVVVKGGNAGLTKGGTGDVQAGLTVALLAKNDPFLAASGAAYIIKAAADDLYKKVGTNYNADDLADAVPLFFPHKMR</sequence>
<dbReference type="SUPFAM" id="SSF53613">
    <property type="entry name" value="Ribokinase-like"/>
    <property type="match status" value="1"/>
</dbReference>
<comment type="function">
    <text evidence="6">Catalyzes the dehydration of the S-form of NAD(P)HX at the expense of ADP, which is converted to AMP. Together with NAD(P)HX epimerase, which catalyzes the epimerization of the S- and R-forms, the enzyme allows the repair of both epimers of NAD(P)HX, a damaged form of NAD(P)H that is a result of enzymatic or heat-dependent hydration.</text>
</comment>
<dbReference type="HAMAP" id="MF_01965">
    <property type="entry name" value="NADHX_dehydratase"/>
    <property type="match status" value="1"/>
</dbReference>
<evidence type="ECO:0000313" key="9">
    <source>
        <dbReference type="Proteomes" id="UP000178851"/>
    </source>
</evidence>
<evidence type="ECO:0000256" key="2">
    <source>
        <dbReference type="ARBA" id="ARBA00022840"/>
    </source>
</evidence>
<dbReference type="GO" id="GO:0052855">
    <property type="term" value="F:ADP-dependent NAD(P)H-hydrate dehydratase activity"/>
    <property type="evidence" value="ECO:0007669"/>
    <property type="project" value="UniProtKB-UniRule"/>
</dbReference>
<comment type="subunit">
    <text evidence="6">Homotetramer.</text>
</comment>
<dbReference type="InterPro" id="IPR000631">
    <property type="entry name" value="CARKD"/>
</dbReference>
<keyword evidence="3 6" id="KW-0521">NADP</keyword>
<dbReference type="Proteomes" id="UP000178851">
    <property type="component" value="Unassembled WGS sequence"/>
</dbReference>
<comment type="catalytic activity">
    <reaction evidence="6">
        <text>(6S)-NADHX + ADP = AMP + phosphate + NADH + H(+)</text>
        <dbReference type="Rhea" id="RHEA:32223"/>
        <dbReference type="ChEBI" id="CHEBI:15378"/>
        <dbReference type="ChEBI" id="CHEBI:43474"/>
        <dbReference type="ChEBI" id="CHEBI:57945"/>
        <dbReference type="ChEBI" id="CHEBI:64074"/>
        <dbReference type="ChEBI" id="CHEBI:456215"/>
        <dbReference type="ChEBI" id="CHEBI:456216"/>
        <dbReference type="EC" id="4.2.1.136"/>
    </reaction>
</comment>
<evidence type="ECO:0000256" key="1">
    <source>
        <dbReference type="ARBA" id="ARBA00022741"/>
    </source>
</evidence>
<dbReference type="GO" id="GO:0110051">
    <property type="term" value="P:metabolite repair"/>
    <property type="evidence" value="ECO:0007669"/>
    <property type="project" value="TreeGrafter"/>
</dbReference>
<evidence type="ECO:0000256" key="3">
    <source>
        <dbReference type="ARBA" id="ARBA00022857"/>
    </source>
</evidence>
<feature type="binding site" evidence="6">
    <location>
        <begin position="197"/>
        <end position="201"/>
    </location>
    <ligand>
        <name>AMP</name>
        <dbReference type="ChEBI" id="CHEBI:456215"/>
    </ligand>
</feature>
<feature type="binding site" evidence="6">
    <location>
        <position position="226"/>
    </location>
    <ligand>
        <name>(6S)-NADPHX</name>
        <dbReference type="ChEBI" id="CHEBI:64076"/>
    </ligand>
</feature>
<keyword evidence="4 6" id="KW-0520">NAD</keyword>
<dbReference type="EC" id="4.2.1.136" evidence="6"/>
<comment type="similarity">
    <text evidence="6">Belongs to the NnrD/CARKD family.</text>
</comment>
<dbReference type="PROSITE" id="PS51383">
    <property type="entry name" value="YJEF_C_3"/>
    <property type="match status" value="1"/>
</dbReference>
<dbReference type="GO" id="GO:0046496">
    <property type="term" value="P:nicotinamide nucleotide metabolic process"/>
    <property type="evidence" value="ECO:0007669"/>
    <property type="project" value="UniProtKB-UniRule"/>
</dbReference>